<feature type="transmembrane region" description="Helical" evidence="1">
    <location>
        <begin position="173"/>
        <end position="191"/>
    </location>
</feature>
<feature type="transmembrane region" description="Helical" evidence="1">
    <location>
        <begin position="140"/>
        <end position="166"/>
    </location>
</feature>
<accession>A0A6G4HS63</accession>
<reference evidence="2" key="1">
    <citation type="submission" date="2019-04" db="EMBL/GenBank/DDBJ databases">
        <title>Genome sequencing of Clostridium botulinum Groups I-IV and Clostridium butyricum.</title>
        <authorList>
            <person name="Brunt J."/>
            <person name="Van Vliet A.H.M."/>
            <person name="Stringer S.C."/>
            <person name="Carter A.T."/>
            <person name="Peck M.W."/>
        </authorList>
    </citation>
    <scope>NUCLEOTIDE SEQUENCE</scope>
    <source>
        <strain evidence="2">751/1</strain>
    </source>
</reference>
<evidence type="ECO:0008006" key="3">
    <source>
        <dbReference type="Google" id="ProtNLM"/>
    </source>
</evidence>
<keyword evidence="1" id="KW-1133">Transmembrane helix</keyword>
<keyword evidence="1" id="KW-0812">Transmembrane</keyword>
<evidence type="ECO:0000313" key="2">
    <source>
        <dbReference type="EMBL" id="NFV16000.1"/>
    </source>
</evidence>
<feature type="transmembrane region" description="Helical" evidence="1">
    <location>
        <begin position="64"/>
        <end position="83"/>
    </location>
</feature>
<dbReference type="EMBL" id="SXEU01000002">
    <property type="protein sequence ID" value="NFV16000.1"/>
    <property type="molecule type" value="Genomic_DNA"/>
</dbReference>
<sequence length="243" mass="27956">MSISSKRRGIMLRAELYKYFKNHLVSITLIMPIALVVCMIYLAPTLNYSDTSDKGILIYIVSRNFFYTIMAPLYIIIICRIVGEMEQKNNNWTFLLSMPLKKNRIYFIKMFALTGMVLLHYLGYLMGILLVKVILNDFKIAFGSILLDLLVSFLCTFSIISFFYIFSLEKISLIVYLGIGIIILLSGFLASQSENLWVYCPSSYPSVVPSLSNGVNKYIFVGVALTIVFQLIGFIRFWKREWV</sequence>
<feature type="transmembrane region" description="Helical" evidence="1">
    <location>
        <begin position="104"/>
        <end position="134"/>
    </location>
</feature>
<name>A0A6G4HS63_CLOBO</name>
<gene>
    <name evidence="2" type="ORF">FDG29_07480</name>
</gene>
<proteinExistence type="predicted"/>
<keyword evidence="1" id="KW-0472">Membrane</keyword>
<organism evidence="2">
    <name type="scientific">Clostridium botulinum</name>
    <dbReference type="NCBI Taxonomy" id="1491"/>
    <lineage>
        <taxon>Bacteria</taxon>
        <taxon>Bacillati</taxon>
        <taxon>Bacillota</taxon>
        <taxon>Clostridia</taxon>
        <taxon>Eubacteriales</taxon>
        <taxon>Clostridiaceae</taxon>
        <taxon>Clostridium</taxon>
    </lineage>
</organism>
<dbReference type="Pfam" id="PF12730">
    <property type="entry name" value="ABC2_membrane_4"/>
    <property type="match status" value="1"/>
</dbReference>
<feature type="transmembrane region" description="Helical" evidence="1">
    <location>
        <begin position="218"/>
        <end position="238"/>
    </location>
</feature>
<comment type="caution">
    <text evidence="2">The sequence shown here is derived from an EMBL/GenBank/DDBJ whole genome shotgun (WGS) entry which is preliminary data.</text>
</comment>
<protein>
    <recommendedName>
        <fullName evidence="3">ABC transporter permease</fullName>
    </recommendedName>
</protein>
<evidence type="ECO:0000256" key="1">
    <source>
        <dbReference type="SAM" id="Phobius"/>
    </source>
</evidence>
<dbReference type="AlphaFoldDB" id="A0A6G4HS63"/>
<feature type="transmembrane region" description="Helical" evidence="1">
    <location>
        <begin position="20"/>
        <end position="44"/>
    </location>
</feature>